<dbReference type="EMBL" id="JABWDY010008393">
    <property type="protein sequence ID" value="KAF5202253.1"/>
    <property type="molecule type" value="Genomic_DNA"/>
</dbReference>
<comment type="caution">
    <text evidence="1">The sequence shown here is derived from an EMBL/GenBank/DDBJ whole genome shotgun (WGS) entry which is preliminary data.</text>
</comment>
<gene>
    <name evidence="1" type="ORF">FRX31_008160</name>
</gene>
<accession>A0A7J6WYV0</accession>
<name>A0A7J6WYV0_THATH</name>
<protein>
    <submittedName>
        <fullName evidence="1">Uncharacterized protein</fullName>
    </submittedName>
</protein>
<dbReference type="Proteomes" id="UP000554482">
    <property type="component" value="Unassembled WGS sequence"/>
</dbReference>
<dbReference type="AlphaFoldDB" id="A0A7J6WYV0"/>
<organism evidence="1 2">
    <name type="scientific">Thalictrum thalictroides</name>
    <name type="common">Rue-anemone</name>
    <name type="synonym">Anemone thalictroides</name>
    <dbReference type="NCBI Taxonomy" id="46969"/>
    <lineage>
        <taxon>Eukaryota</taxon>
        <taxon>Viridiplantae</taxon>
        <taxon>Streptophyta</taxon>
        <taxon>Embryophyta</taxon>
        <taxon>Tracheophyta</taxon>
        <taxon>Spermatophyta</taxon>
        <taxon>Magnoliopsida</taxon>
        <taxon>Ranunculales</taxon>
        <taxon>Ranunculaceae</taxon>
        <taxon>Thalictroideae</taxon>
        <taxon>Thalictrum</taxon>
    </lineage>
</organism>
<keyword evidence="2" id="KW-1185">Reference proteome</keyword>
<proteinExistence type="predicted"/>
<evidence type="ECO:0000313" key="1">
    <source>
        <dbReference type="EMBL" id="KAF5202253.1"/>
    </source>
</evidence>
<evidence type="ECO:0000313" key="2">
    <source>
        <dbReference type="Proteomes" id="UP000554482"/>
    </source>
</evidence>
<reference evidence="1 2" key="1">
    <citation type="submission" date="2020-06" db="EMBL/GenBank/DDBJ databases">
        <title>Transcriptomic and genomic resources for Thalictrum thalictroides and T. hernandezii: Facilitating candidate gene discovery in an emerging model plant lineage.</title>
        <authorList>
            <person name="Arias T."/>
            <person name="Riano-Pachon D.M."/>
            <person name="Di Stilio V.S."/>
        </authorList>
    </citation>
    <scope>NUCLEOTIDE SEQUENCE [LARGE SCALE GENOMIC DNA]</scope>
    <source>
        <strain evidence="2">cv. WT478/WT964</strain>
        <tissue evidence="1">Leaves</tissue>
    </source>
</reference>
<sequence length="113" mass="12586">MARMEDWSEIQGESENRLVFSPSRPTIFISENFNSRYRGLFKHDSGMWPILATPSVTTHLIGCAVSSYGLSIHWLPILPFGCLPNLDQSRGADIKAQATICAQYKIGVSLLKT</sequence>